<keyword evidence="3" id="KW-0645">Protease</keyword>
<dbReference type="CDD" id="cd06062">
    <property type="entry name" value="H2MP_MemB-H2up"/>
    <property type="match status" value="1"/>
</dbReference>
<dbReference type="EMBL" id="MJAT01000002">
    <property type="protein sequence ID" value="OEH86646.1"/>
    <property type="molecule type" value="Genomic_DNA"/>
</dbReference>
<reference evidence="7 8" key="1">
    <citation type="submission" date="2016-09" db="EMBL/GenBank/DDBJ databases">
        <title>Desulfuribacillus arsenicus sp. nov., an obligately anaerobic, dissimilatory arsenic- and antimonate-reducing bacterium isolated from anoxic sediments.</title>
        <authorList>
            <person name="Abin C.A."/>
            <person name="Hollibaugh J.T."/>
        </authorList>
    </citation>
    <scope>NUCLEOTIDE SEQUENCE [LARGE SCALE GENOMIC DNA]</scope>
    <source>
        <strain evidence="7 8">MLFW-2</strain>
    </source>
</reference>
<accession>A0A1E5L945</accession>
<dbReference type="OrthoDB" id="9794619at2"/>
<dbReference type="Pfam" id="PF01750">
    <property type="entry name" value="HycI"/>
    <property type="match status" value="1"/>
</dbReference>
<dbReference type="PRINTS" id="PR00446">
    <property type="entry name" value="HYDRGNUPTAKE"/>
</dbReference>
<dbReference type="InterPro" id="IPR023430">
    <property type="entry name" value="Pept_HybD-like_dom_sf"/>
</dbReference>
<evidence type="ECO:0000256" key="1">
    <source>
        <dbReference type="ARBA" id="ARBA00006814"/>
    </source>
</evidence>
<evidence type="ECO:0000256" key="5">
    <source>
        <dbReference type="ARBA" id="ARBA00022750"/>
    </source>
</evidence>
<sequence length="155" mass="17277">MTNIIAMGIGNTLCTDEGLGVKAIYQLMEQNWHESIELIDGACDGLKLLEFIERADKLLIIDAINADEEPGTIVQIEDDEVPLYTGIRLSTHQGTLQELLGLAKFRGMYPEKLILLGVQPGSLEWGTELSDPIAQSMPEILQRAEAILREWEKEI</sequence>
<evidence type="ECO:0000256" key="3">
    <source>
        <dbReference type="ARBA" id="ARBA00022670"/>
    </source>
</evidence>
<dbReference type="Gene3D" id="3.40.50.1450">
    <property type="entry name" value="HybD-like"/>
    <property type="match status" value="1"/>
</dbReference>
<keyword evidence="5" id="KW-0064">Aspartyl protease</keyword>
<evidence type="ECO:0000313" key="8">
    <source>
        <dbReference type="Proteomes" id="UP000095255"/>
    </source>
</evidence>
<keyword evidence="4" id="KW-0479">Metal-binding</keyword>
<dbReference type="InterPro" id="IPR000671">
    <property type="entry name" value="Peptidase_A31"/>
</dbReference>
<name>A0A1E5L945_9FIRM</name>
<dbReference type="STRING" id="1390249.BHU72_10365"/>
<evidence type="ECO:0000256" key="2">
    <source>
        <dbReference type="ARBA" id="ARBA00022596"/>
    </source>
</evidence>
<comment type="caution">
    <text evidence="7">The sequence shown here is derived from an EMBL/GenBank/DDBJ whole genome shotgun (WGS) entry which is preliminary data.</text>
</comment>
<dbReference type="GO" id="GO:0046872">
    <property type="term" value="F:metal ion binding"/>
    <property type="evidence" value="ECO:0007669"/>
    <property type="project" value="UniProtKB-KW"/>
</dbReference>
<evidence type="ECO:0008006" key="9">
    <source>
        <dbReference type="Google" id="ProtNLM"/>
    </source>
</evidence>
<dbReference type="AlphaFoldDB" id="A0A1E5L945"/>
<evidence type="ECO:0000256" key="4">
    <source>
        <dbReference type="ARBA" id="ARBA00022723"/>
    </source>
</evidence>
<dbReference type="RefSeq" id="WP_069701012.1">
    <property type="nucleotide sequence ID" value="NZ_MJAT01000002.1"/>
</dbReference>
<dbReference type="PANTHER" id="PTHR30302">
    <property type="entry name" value="HYDROGENASE 1 MATURATION PROTEASE"/>
    <property type="match status" value="1"/>
</dbReference>
<comment type="similarity">
    <text evidence="1">Belongs to the peptidase A31 family.</text>
</comment>
<keyword evidence="6" id="KW-0378">Hydrolase</keyword>
<evidence type="ECO:0000256" key="6">
    <source>
        <dbReference type="ARBA" id="ARBA00022801"/>
    </source>
</evidence>
<dbReference type="FunFam" id="3.40.50.1450:FF:000002">
    <property type="entry name" value="Hydrogenase 1 maturation protease"/>
    <property type="match status" value="1"/>
</dbReference>
<evidence type="ECO:0000313" key="7">
    <source>
        <dbReference type="EMBL" id="OEH86646.1"/>
    </source>
</evidence>
<dbReference type="GO" id="GO:0016485">
    <property type="term" value="P:protein processing"/>
    <property type="evidence" value="ECO:0007669"/>
    <property type="project" value="TreeGrafter"/>
</dbReference>
<keyword evidence="2" id="KW-0533">Nickel</keyword>
<dbReference type="SUPFAM" id="SSF53163">
    <property type="entry name" value="HybD-like"/>
    <property type="match status" value="1"/>
</dbReference>
<protein>
    <recommendedName>
        <fullName evidence="9">Hydrogenase maturation protease</fullName>
    </recommendedName>
</protein>
<gene>
    <name evidence="7" type="ORF">BHU72_10365</name>
</gene>
<organism evidence="7 8">
    <name type="scientific">Desulfuribacillus stibiiarsenatis</name>
    <dbReference type="NCBI Taxonomy" id="1390249"/>
    <lineage>
        <taxon>Bacteria</taxon>
        <taxon>Bacillati</taxon>
        <taxon>Bacillota</taxon>
        <taxon>Desulfuribacillia</taxon>
        <taxon>Desulfuribacillales</taxon>
        <taxon>Desulfuribacillaceae</taxon>
        <taxon>Desulfuribacillus</taxon>
    </lineage>
</organism>
<dbReference type="GO" id="GO:0004190">
    <property type="term" value="F:aspartic-type endopeptidase activity"/>
    <property type="evidence" value="ECO:0007669"/>
    <property type="project" value="UniProtKB-KW"/>
</dbReference>
<keyword evidence="8" id="KW-1185">Reference proteome</keyword>
<dbReference type="GO" id="GO:0008047">
    <property type="term" value="F:enzyme activator activity"/>
    <property type="evidence" value="ECO:0007669"/>
    <property type="project" value="InterPro"/>
</dbReference>
<dbReference type="Proteomes" id="UP000095255">
    <property type="component" value="Unassembled WGS sequence"/>
</dbReference>
<proteinExistence type="inferred from homology"/>
<dbReference type="PANTHER" id="PTHR30302:SF1">
    <property type="entry name" value="HYDROGENASE 2 MATURATION PROTEASE"/>
    <property type="match status" value="1"/>
</dbReference>
<dbReference type="NCBIfam" id="TIGR00072">
    <property type="entry name" value="hydrog_prot"/>
    <property type="match status" value="1"/>
</dbReference>